<gene>
    <name evidence="2" type="ORF">MUN87_20370</name>
</gene>
<evidence type="ECO:0000256" key="1">
    <source>
        <dbReference type="SAM" id="Phobius"/>
    </source>
</evidence>
<evidence type="ECO:0000313" key="2">
    <source>
        <dbReference type="EMBL" id="UOQ84971.1"/>
    </source>
</evidence>
<evidence type="ECO:0000313" key="3">
    <source>
        <dbReference type="Proteomes" id="UP000831537"/>
    </source>
</evidence>
<dbReference type="Pfam" id="PF06695">
    <property type="entry name" value="Sm_multidrug_ex"/>
    <property type="match status" value="1"/>
</dbReference>
<feature type="transmembrane region" description="Helical" evidence="1">
    <location>
        <begin position="116"/>
        <end position="141"/>
    </location>
</feature>
<accession>A0ABY4GKT5</accession>
<feature type="transmembrane region" description="Helical" evidence="1">
    <location>
        <begin position="33"/>
        <end position="54"/>
    </location>
</feature>
<keyword evidence="1" id="KW-0472">Membrane</keyword>
<name>A0ABY4GKT5_9BACI</name>
<sequence>MWEYLLIFLGAAIPWFEIALVIPFGILSGLNPFIVIVTAFIGNMVTIIPLIIGFEKFKQWRAKRNNQNQAKRENKARTLWNKYGLPGMIMLGPILIGSHIAAFIGMTLGAKKRATLIWSTVSIGAWSLVFGVVTALGFDLFTK</sequence>
<feature type="transmembrane region" description="Helical" evidence="1">
    <location>
        <begin position="5"/>
        <end position="27"/>
    </location>
</feature>
<keyword evidence="1" id="KW-0812">Transmembrane</keyword>
<dbReference type="InterPro" id="IPR009577">
    <property type="entry name" value="Sm_multidrug_ex"/>
</dbReference>
<protein>
    <submittedName>
        <fullName evidence="2">Small multi-drug export protein</fullName>
    </submittedName>
</protein>
<feature type="transmembrane region" description="Helical" evidence="1">
    <location>
        <begin position="83"/>
        <end position="104"/>
    </location>
</feature>
<reference evidence="2 3" key="1">
    <citation type="submission" date="2022-04" db="EMBL/GenBank/DDBJ databases">
        <title>Gracilibacillus sp. isolated from saltern.</title>
        <authorList>
            <person name="Won M."/>
            <person name="Lee C.-M."/>
            <person name="Woen H.-Y."/>
            <person name="Kwon S.-W."/>
        </authorList>
    </citation>
    <scope>NUCLEOTIDE SEQUENCE [LARGE SCALE GENOMIC DNA]</scope>
    <source>
        <strain evidence="2 3">SSPM10-3</strain>
    </source>
</reference>
<dbReference type="RefSeq" id="WP_244743533.1">
    <property type="nucleotide sequence ID" value="NZ_CP095071.1"/>
</dbReference>
<keyword evidence="3" id="KW-1185">Reference proteome</keyword>
<proteinExistence type="predicted"/>
<dbReference type="Proteomes" id="UP000831537">
    <property type="component" value="Chromosome"/>
</dbReference>
<keyword evidence="1" id="KW-1133">Transmembrane helix</keyword>
<organism evidence="2 3">
    <name type="scientific">Gracilibacillus salinarum</name>
    <dbReference type="NCBI Taxonomy" id="2932255"/>
    <lineage>
        <taxon>Bacteria</taxon>
        <taxon>Bacillati</taxon>
        <taxon>Bacillota</taxon>
        <taxon>Bacilli</taxon>
        <taxon>Bacillales</taxon>
        <taxon>Bacillaceae</taxon>
        <taxon>Gracilibacillus</taxon>
    </lineage>
</organism>
<dbReference type="EMBL" id="CP095071">
    <property type="protein sequence ID" value="UOQ84971.1"/>
    <property type="molecule type" value="Genomic_DNA"/>
</dbReference>